<dbReference type="Proteomes" id="UP000636800">
    <property type="component" value="Chromosome 1"/>
</dbReference>
<evidence type="ECO:0000313" key="3">
    <source>
        <dbReference type="EMBL" id="KAG0496894.1"/>
    </source>
</evidence>
<reference evidence="5 6" key="1">
    <citation type="journal article" date="2020" name="Nat. Food">
        <title>A phased Vanilla planifolia genome enables genetic improvement of flavour and production.</title>
        <authorList>
            <person name="Hasing T."/>
            <person name="Tang H."/>
            <person name="Brym M."/>
            <person name="Khazi F."/>
            <person name="Huang T."/>
            <person name="Chambers A.H."/>
        </authorList>
    </citation>
    <scope>NUCLEOTIDE SEQUENCE [LARGE SCALE GENOMIC DNA]</scope>
    <source>
        <tissue evidence="4">Leaf</tissue>
    </source>
</reference>
<dbReference type="GO" id="GO:0080183">
    <property type="term" value="P:response to photooxidative stress"/>
    <property type="evidence" value="ECO:0007669"/>
    <property type="project" value="InterPro"/>
</dbReference>
<keyword evidence="2" id="KW-1133">Transmembrane helix</keyword>
<keyword evidence="2" id="KW-0812">Transmembrane</keyword>
<dbReference type="PANTHER" id="PTHR33672">
    <property type="entry name" value="YCF3-INTERACTING PROTEIN 1, CHLOROPLASTIC"/>
    <property type="match status" value="1"/>
</dbReference>
<evidence type="ECO:0000256" key="2">
    <source>
        <dbReference type="SAM" id="Phobius"/>
    </source>
</evidence>
<dbReference type="PANTHER" id="PTHR33672:SF3">
    <property type="entry name" value="YCF3-INTERACTING PROTEIN 1, CHLOROPLASTIC"/>
    <property type="match status" value="1"/>
</dbReference>
<name>A0A835S6Q6_VANPL</name>
<feature type="region of interest" description="Disordered" evidence="1">
    <location>
        <begin position="64"/>
        <end position="88"/>
    </location>
</feature>
<dbReference type="EMBL" id="JADCNL010000001">
    <property type="protein sequence ID" value="KAG0496894.1"/>
    <property type="molecule type" value="Genomic_DNA"/>
</dbReference>
<sequence length="266" mass="29521">MALILPISAFQAPAHHVCCIPFLPLAPTFRSTPLTISTKIPTLCFRHCKLALVVSAMGDGETELPVSGRGLEEEERGRRKNTEQSLSGNLMRTFRGRSSFIALSNSEGNVNWYLIHNIKLTIMIEDPRDVEQKKLFGIEDPTKLTRDDMVAALEDVHEGRIPKNRVALQLLAQEMLNWPELEIEAPKSSRSKSLYAKVTETGVNAREAAKRLSIDWDSAAEIEEETDDGDIELPPPIGLGALYLVTAFPVIIGISVVLILFYNSLQ</sequence>
<keyword evidence="5" id="KW-1185">Reference proteome</keyword>
<keyword evidence="2" id="KW-0472">Membrane</keyword>
<organism evidence="4 6">
    <name type="scientific">Vanilla planifolia</name>
    <name type="common">Vanilla</name>
    <dbReference type="NCBI Taxonomy" id="51239"/>
    <lineage>
        <taxon>Eukaryota</taxon>
        <taxon>Viridiplantae</taxon>
        <taxon>Streptophyta</taxon>
        <taxon>Embryophyta</taxon>
        <taxon>Tracheophyta</taxon>
        <taxon>Spermatophyta</taxon>
        <taxon>Magnoliopsida</taxon>
        <taxon>Liliopsida</taxon>
        <taxon>Asparagales</taxon>
        <taxon>Orchidaceae</taxon>
        <taxon>Vanilloideae</taxon>
        <taxon>Vanilleae</taxon>
        <taxon>Vanilla</taxon>
    </lineage>
</organism>
<dbReference type="GO" id="GO:0009535">
    <property type="term" value="C:chloroplast thylakoid membrane"/>
    <property type="evidence" value="ECO:0007669"/>
    <property type="project" value="InterPro"/>
</dbReference>
<evidence type="ECO:0000313" key="6">
    <source>
        <dbReference type="Proteomes" id="UP000639772"/>
    </source>
</evidence>
<dbReference type="OrthoDB" id="2018626at2759"/>
<comment type="caution">
    <text evidence="4">The sequence shown here is derived from an EMBL/GenBank/DDBJ whole genome shotgun (WGS) entry which is preliminary data.</text>
</comment>
<dbReference type="Proteomes" id="UP000639772">
    <property type="component" value="Chromosome 1"/>
</dbReference>
<evidence type="ECO:0000313" key="5">
    <source>
        <dbReference type="Proteomes" id="UP000636800"/>
    </source>
</evidence>
<evidence type="ECO:0000313" key="4">
    <source>
        <dbReference type="EMBL" id="KAG0501420.1"/>
    </source>
</evidence>
<evidence type="ECO:0008006" key="7">
    <source>
        <dbReference type="Google" id="ProtNLM"/>
    </source>
</evidence>
<dbReference type="EMBL" id="JADCNM010000001">
    <property type="protein sequence ID" value="KAG0501420.1"/>
    <property type="molecule type" value="Genomic_DNA"/>
</dbReference>
<proteinExistence type="predicted"/>
<evidence type="ECO:0000256" key="1">
    <source>
        <dbReference type="SAM" id="MobiDB-lite"/>
    </source>
</evidence>
<dbReference type="AlphaFoldDB" id="A0A835S6Q6"/>
<dbReference type="InterPro" id="IPR040340">
    <property type="entry name" value="CEST/Y3IP1"/>
</dbReference>
<feature type="transmembrane region" description="Helical" evidence="2">
    <location>
        <begin position="241"/>
        <end position="262"/>
    </location>
</feature>
<protein>
    <recommendedName>
        <fullName evidence="7">Ycf3-interacting protein 1, chloroplastic</fullName>
    </recommendedName>
</protein>
<accession>A0A835S6Q6</accession>
<gene>
    <name evidence="4" type="ORF">HPP92_001492</name>
    <name evidence="3" type="ORF">HPP92_001585</name>
</gene>
<dbReference type="GO" id="GO:0048564">
    <property type="term" value="P:photosystem I assembly"/>
    <property type="evidence" value="ECO:0007669"/>
    <property type="project" value="InterPro"/>
</dbReference>